<dbReference type="InterPro" id="IPR035979">
    <property type="entry name" value="RBD_domain_sf"/>
</dbReference>
<feature type="compositionally biased region" description="Polar residues" evidence="15">
    <location>
        <begin position="798"/>
        <end position="810"/>
    </location>
</feature>
<feature type="domain" description="RRM" evidence="16">
    <location>
        <begin position="76"/>
        <end position="164"/>
    </location>
</feature>
<name>A0ABP0FEH0_CLALP</name>
<comment type="caution">
    <text evidence="19">The sequence shown here is derived from an EMBL/GenBank/DDBJ whole genome shotgun (WGS) entry which is preliminary data.</text>
</comment>
<sequence>MIPHGGGPTVKRNFKLLVDPQLKKGQEKLIRFDGEGYSCSNHGQRPVVVRDPRSRSTLLWGRKERVDLPVPRYKVDEWYIGAVPPREITFSCLNDNITIQFMQQLCSKFGKLERVKVYKHPKTDEHMGLAKVAFASIKSAAKCVEALHHTSIMGNVINAEIDCKGELLKRLHHKILKGEILADTMPDVIKHTQERPLPRKSRRKSSHEDPRRKSTDSIGDRQSSIDPHSHSQGPKTPPLKSKPSISISEKSFDEDFGDIHFQDLQTDMPPHPGMALPVLQPQPMVDHQGRPSAQLHRISSGLNLQSYHSLESGYASHPNSASLPTDQSSPFNTAPSEEQFLDSHEHHVEKNEKSNKNKQKVHEQDKKRKGPKVWTEDLENRIHNLLTEQNQKYNLPDSKIKKDKAPFKQKNSENSQLKFQSPSQHPDYSLDGKLDRFSEQPCTPEDLEDGECSGDDQSDEVHLSDEKEKSESHLVSEGLPEPGISSPPPPPGFSKGPRDRFSRSPSPRFMPGHSPPHMERTLPPDHPDFDQRKDGHGRFPPGEFFHPRGAFPNERFRPPSPGRRSPEFDRFSHNRFEPVPRSPTFDRRRRPPSPFDHLRRRSPGFEHHRFCRSPGRGRPLSPGRGRPLSPGRGRPPSPGFMRRHDFPPGHPEFDRRRSPSPRFERQARGLSPRRFDGPIIRREFDGSPRRERFCHNSPREMDRRRREMSPRFADHERRRHSPGFRPEPPWLAKPPPSPETRHLRDQRELPLEFRERRSRIRSPSPEPHGHIRLHKPMAIKERHLHRSARSSSSEAHNMMTSPNNTHSDQVPYSPGDLPIEDSTQSEDVETIHSGLAPTNHLESDSGLSKAAQRKQRESSDHDAPKISLDERLRAITGEPEPESPLPSPEDKEVEEHHETMQNNSEGIPEDMEISSGGGSEADDLQHLEQQKQHPTDDFQFRNGGFRPVYPGPTAQHWPYGAPRPNVWNGFDPRFNMHNQGQAWGPRPEHGSFPSNMHGRFPTRGQFHPDCNRMDVRFDSQMLPPPPPGWDRPWVQGSQHPPPSQTVGPGFHPAPDGVNPHKVLGDCVLNRVSRELKDIVKRDLNRKVIESMAFKIYESWWDEQCALKNPKPIKPAVSAAVAATVKTEPVVETLVKSETKPVESENKPLGQNTGKMPSLLNTFDPLNWAKGSLEMDGFRIGLGFRSAISKMPSFRLKKRSPSPTSMADKKSKMDTQQMKDEKEKRGKEIGGRKRIYLDSEGEEEDESDQETSDEEEIAKHNKSRVLDVDDVFSSSSSESDEEESSDEDDDDEEESDEEEEMESKDDDKNAEPASLKRPSNGDEDLEPSMKRHKVSESEDQCKIREMKIDNAVAQAALSLSELQASKLSSSSPPVLSPTGTDVQKQPSYIHPKKRRLLSKDDTRNLDLIAELSDRLRSEDCEVTAMSDKEKAALEILADMKGTPERRLPFLPRLSESSDSSEQPLHPITPGRQLSENIFSPSSTAVLPCQLSRGLETLQSNDPHLPITPGSIPRTLSPAFGSRKHSVEEERAVEALLSIKQSQPPIPSLSPITSLGQVSKKDTELNEAEPPKVTLTQEQRDIMAALAEEHNYFALSPSTERKVDATVDPHVLRIAEEHSYSCPPSLAPKPLRSRSKEQYGSAAEPLMETHVLSADDLSSASAAERVKLHHRIPKPSKKTKPVIVNDFYPEVRRKRAFKPRSEVEEMSLLSLMWMTGLDLEDMRLLRYEYEQMLTQTNVPGWANDTHWVAHPVTNIPDSEFVSLSSGTPVKKKKARRNKKDDLQDVKLHKSGCARTEGYYKVADKTKQIQRRLMYRQAENTAELSQSRQSATSSSNSSSAVATEKSREARHMMRRIASEFGADASDLLKYNQLMFRKKSVKFKRSRIHGWGLFAEETIGADEMVIEYVGELVRSLVADRREVDYTKRGIGSSYLFRIDGDHIIDATKCGNYARFMNHSCNPSCYAKVITVEGAKKIVIYSKDVIKPSDEITYDYKFPIEDVKIPCYCGAPNCRGTLN</sequence>
<dbReference type="InterPro" id="IPR001214">
    <property type="entry name" value="SET_dom"/>
</dbReference>
<organism evidence="19 20">
    <name type="scientific">Clavelina lepadiformis</name>
    <name type="common">Light-bulb sea squirt</name>
    <name type="synonym">Ascidia lepadiformis</name>
    <dbReference type="NCBI Taxonomy" id="159417"/>
    <lineage>
        <taxon>Eukaryota</taxon>
        <taxon>Metazoa</taxon>
        <taxon>Chordata</taxon>
        <taxon>Tunicata</taxon>
        <taxon>Ascidiacea</taxon>
        <taxon>Aplousobranchia</taxon>
        <taxon>Clavelinidae</taxon>
        <taxon>Clavelina</taxon>
    </lineage>
</organism>
<feature type="compositionally biased region" description="Basic and acidic residues" evidence="15">
    <location>
        <begin position="341"/>
        <end position="366"/>
    </location>
</feature>
<feature type="compositionally biased region" description="Basic and acidic residues" evidence="15">
    <location>
        <begin position="642"/>
        <end position="716"/>
    </location>
</feature>
<evidence type="ECO:0000313" key="20">
    <source>
        <dbReference type="Proteomes" id="UP001642483"/>
    </source>
</evidence>
<feature type="compositionally biased region" description="Basic and acidic residues" evidence="15">
    <location>
        <begin position="888"/>
        <end position="899"/>
    </location>
</feature>
<dbReference type="InterPro" id="IPR012677">
    <property type="entry name" value="Nucleotide-bd_a/b_plait_sf"/>
</dbReference>
<dbReference type="SUPFAM" id="SSF54928">
    <property type="entry name" value="RNA-binding domain, RBD"/>
    <property type="match status" value="1"/>
</dbReference>
<feature type="compositionally biased region" description="Polar residues" evidence="15">
    <location>
        <begin position="220"/>
        <end position="233"/>
    </location>
</feature>
<feature type="domain" description="Post-SET" evidence="18">
    <location>
        <begin position="1998"/>
        <end position="2014"/>
    </location>
</feature>
<evidence type="ECO:0000256" key="11">
    <source>
        <dbReference type="ARBA" id="ARBA00047571"/>
    </source>
</evidence>
<evidence type="ECO:0000256" key="14">
    <source>
        <dbReference type="PROSITE-ProRule" id="PRU00176"/>
    </source>
</evidence>
<feature type="region of interest" description="Disordered" evidence="15">
    <location>
        <begin position="1816"/>
        <end position="1845"/>
    </location>
</feature>
<feature type="compositionally biased region" description="Basic and acidic residues" evidence="15">
    <location>
        <begin position="564"/>
        <end position="578"/>
    </location>
</feature>
<dbReference type="PANTHER" id="PTHR45814:SF2">
    <property type="entry name" value="HISTONE-LYSINE N-METHYLTRANSFERASE SETD1"/>
    <property type="match status" value="1"/>
</dbReference>
<feature type="compositionally biased region" description="Polar residues" evidence="15">
    <location>
        <begin position="1376"/>
        <end position="1385"/>
    </location>
</feature>
<feature type="compositionally biased region" description="Acidic residues" evidence="15">
    <location>
        <begin position="1277"/>
        <end position="1303"/>
    </location>
</feature>
<comment type="subcellular location">
    <subcellularLocation>
        <location evidence="1">Nucleus</location>
    </subcellularLocation>
</comment>
<feature type="compositionally biased region" description="Acidic residues" evidence="15">
    <location>
        <begin position="1238"/>
        <end position="1255"/>
    </location>
</feature>
<keyword evidence="20" id="KW-1185">Reference proteome</keyword>
<dbReference type="PANTHER" id="PTHR45814">
    <property type="entry name" value="HISTONE-LYSINE N-METHYLTRANSFERASE SETD1"/>
    <property type="match status" value="1"/>
</dbReference>
<feature type="region of interest" description="Disordered" evidence="15">
    <location>
        <begin position="313"/>
        <end position="957"/>
    </location>
</feature>
<keyword evidence="9" id="KW-0804">Transcription</keyword>
<feature type="region of interest" description="Disordered" evidence="15">
    <location>
        <begin position="1452"/>
        <end position="1474"/>
    </location>
</feature>
<evidence type="ECO:0000259" key="17">
    <source>
        <dbReference type="PROSITE" id="PS50280"/>
    </source>
</evidence>
<dbReference type="SMART" id="SM00360">
    <property type="entry name" value="RRM"/>
    <property type="match status" value="1"/>
</dbReference>
<evidence type="ECO:0000256" key="12">
    <source>
        <dbReference type="ARBA" id="ARBA00047583"/>
    </source>
</evidence>
<dbReference type="EC" id="2.1.1.354" evidence="2"/>
<feature type="compositionally biased region" description="Basic and acidic residues" evidence="15">
    <location>
        <begin position="428"/>
        <end position="438"/>
    </location>
</feature>
<feature type="region of interest" description="Disordered" evidence="15">
    <location>
        <begin position="1362"/>
        <end position="1395"/>
    </location>
</feature>
<dbReference type="Proteomes" id="UP001642483">
    <property type="component" value="Unassembled WGS sequence"/>
</dbReference>
<keyword evidence="8" id="KW-0805">Transcription regulation</keyword>
<dbReference type="Gene3D" id="2.170.270.10">
    <property type="entry name" value="SET domain"/>
    <property type="match status" value="1"/>
</dbReference>
<dbReference type="SMART" id="SM01291">
    <property type="entry name" value="N-SET"/>
    <property type="match status" value="1"/>
</dbReference>
<reference evidence="19 20" key="1">
    <citation type="submission" date="2024-02" db="EMBL/GenBank/DDBJ databases">
        <authorList>
            <person name="Daric V."/>
            <person name="Darras S."/>
        </authorList>
    </citation>
    <scope>NUCLEOTIDE SEQUENCE [LARGE SCALE GENOMIC DNA]</scope>
</reference>
<feature type="domain" description="SET" evidence="17">
    <location>
        <begin position="1875"/>
        <end position="1992"/>
    </location>
</feature>
<feature type="compositionally biased region" description="Basic and acidic residues" evidence="15">
    <location>
        <begin position="516"/>
        <end position="537"/>
    </location>
</feature>
<dbReference type="PROSITE" id="PS50868">
    <property type="entry name" value="POST_SET"/>
    <property type="match status" value="1"/>
</dbReference>
<keyword evidence="4" id="KW-0808">Transferase</keyword>
<evidence type="ECO:0000256" key="2">
    <source>
        <dbReference type="ARBA" id="ARBA00012182"/>
    </source>
</evidence>
<comment type="catalytic activity">
    <reaction evidence="12">
        <text>N(6)-methyl-L-lysyl(4)-[histone H3] + S-adenosyl-L-methionine = N(6),N(6)-dimethyl-L-lysyl(4)-[histone H3] + S-adenosyl-L-homocysteine + H(+)</text>
        <dbReference type="Rhea" id="RHEA:60268"/>
        <dbReference type="Rhea" id="RHEA-COMP:15540"/>
        <dbReference type="Rhea" id="RHEA-COMP:15543"/>
        <dbReference type="ChEBI" id="CHEBI:15378"/>
        <dbReference type="ChEBI" id="CHEBI:57856"/>
        <dbReference type="ChEBI" id="CHEBI:59789"/>
        <dbReference type="ChEBI" id="CHEBI:61929"/>
        <dbReference type="ChEBI" id="CHEBI:61976"/>
    </reaction>
</comment>
<feature type="region of interest" description="Disordered" evidence="15">
    <location>
        <begin position="1192"/>
        <end position="1341"/>
    </location>
</feature>
<feature type="region of interest" description="Disordered" evidence="15">
    <location>
        <begin position="187"/>
        <end position="245"/>
    </location>
</feature>
<feature type="compositionally biased region" description="Basic and acidic residues" evidence="15">
    <location>
        <begin position="206"/>
        <end position="219"/>
    </location>
</feature>
<feature type="compositionally biased region" description="Low complexity" evidence="15">
    <location>
        <begin position="1362"/>
        <end position="1372"/>
    </location>
</feature>
<feature type="region of interest" description="Disordered" evidence="15">
    <location>
        <begin position="1135"/>
        <end position="1155"/>
    </location>
</feature>
<feature type="compositionally biased region" description="Low complexity" evidence="15">
    <location>
        <begin position="612"/>
        <end position="632"/>
    </location>
</feature>
<feature type="compositionally biased region" description="Pro residues" evidence="15">
    <location>
        <begin position="725"/>
        <end position="738"/>
    </location>
</feature>
<feature type="compositionally biased region" description="Basic and acidic residues" evidence="15">
    <location>
        <begin position="739"/>
        <end position="755"/>
    </location>
</feature>
<dbReference type="InterPro" id="IPR046341">
    <property type="entry name" value="SET_dom_sf"/>
</dbReference>
<dbReference type="Pfam" id="PF00076">
    <property type="entry name" value="RRM_1"/>
    <property type="match status" value="1"/>
</dbReference>
<evidence type="ECO:0000256" key="7">
    <source>
        <dbReference type="ARBA" id="ARBA00022884"/>
    </source>
</evidence>
<feature type="compositionally biased region" description="Basic and acidic residues" evidence="15">
    <location>
        <begin position="923"/>
        <end position="939"/>
    </location>
</feature>
<dbReference type="CDD" id="cd19169">
    <property type="entry name" value="SET_SETD1"/>
    <property type="match status" value="1"/>
</dbReference>
<dbReference type="InterPro" id="IPR003616">
    <property type="entry name" value="Post-SET_dom"/>
</dbReference>
<feature type="compositionally biased region" description="Basic and acidic residues" evidence="15">
    <location>
        <begin position="1206"/>
        <end position="1236"/>
    </location>
</feature>
<evidence type="ECO:0000256" key="13">
    <source>
        <dbReference type="ARBA" id="ARBA00049129"/>
    </source>
</evidence>
<accession>A0ABP0FEH0</accession>
<keyword evidence="10" id="KW-0539">Nucleus</keyword>
<evidence type="ECO:0000256" key="1">
    <source>
        <dbReference type="ARBA" id="ARBA00004123"/>
    </source>
</evidence>
<dbReference type="InterPro" id="IPR044570">
    <property type="entry name" value="Set1-like"/>
</dbReference>
<evidence type="ECO:0000256" key="5">
    <source>
        <dbReference type="ARBA" id="ARBA00022691"/>
    </source>
</evidence>
<feature type="compositionally biased region" description="Polar residues" evidence="15">
    <location>
        <begin position="412"/>
        <end position="426"/>
    </location>
</feature>
<protein>
    <recommendedName>
        <fullName evidence="2">[histone H3]-lysine(4) N-trimethyltransferase</fullName>
        <ecNumber evidence="2">2.1.1.354</ecNumber>
    </recommendedName>
</protein>
<evidence type="ECO:0000256" key="15">
    <source>
        <dbReference type="SAM" id="MobiDB-lite"/>
    </source>
</evidence>
<evidence type="ECO:0000313" key="19">
    <source>
        <dbReference type="EMBL" id="CAK8676672.1"/>
    </source>
</evidence>
<keyword evidence="7 14" id="KW-0694">RNA-binding</keyword>
<dbReference type="SUPFAM" id="SSF82199">
    <property type="entry name" value="SET domain"/>
    <property type="match status" value="1"/>
</dbReference>
<dbReference type="PROSITE" id="PS50102">
    <property type="entry name" value="RRM"/>
    <property type="match status" value="1"/>
</dbReference>
<comment type="catalytic activity">
    <reaction evidence="13">
        <text>N(6),N(6)-dimethyl-L-lysyl(4)-[histone H3] + S-adenosyl-L-methionine = N(6),N(6),N(6)-trimethyl-L-lysyl(4)-[histone H3] + S-adenosyl-L-homocysteine + H(+)</text>
        <dbReference type="Rhea" id="RHEA:60272"/>
        <dbReference type="Rhea" id="RHEA-COMP:15537"/>
        <dbReference type="Rhea" id="RHEA-COMP:15540"/>
        <dbReference type="ChEBI" id="CHEBI:15378"/>
        <dbReference type="ChEBI" id="CHEBI:57856"/>
        <dbReference type="ChEBI" id="CHEBI:59789"/>
        <dbReference type="ChEBI" id="CHEBI:61961"/>
        <dbReference type="ChEBI" id="CHEBI:61976"/>
    </reaction>
</comment>
<dbReference type="InterPro" id="IPR000504">
    <property type="entry name" value="RRM_dom"/>
</dbReference>
<feature type="compositionally biased region" description="Basic and acidic residues" evidence="15">
    <location>
        <begin position="854"/>
        <end position="873"/>
    </location>
</feature>
<evidence type="ECO:0000259" key="16">
    <source>
        <dbReference type="PROSITE" id="PS50102"/>
    </source>
</evidence>
<feature type="compositionally biased region" description="Polar residues" evidence="15">
    <location>
        <begin position="317"/>
        <end position="336"/>
    </location>
</feature>
<dbReference type="Gene3D" id="3.30.70.330">
    <property type="match status" value="1"/>
</dbReference>
<feature type="compositionally biased region" description="Acidic residues" evidence="15">
    <location>
        <begin position="445"/>
        <end position="458"/>
    </location>
</feature>
<feature type="compositionally biased region" description="Basic and acidic residues" evidence="15">
    <location>
        <begin position="188"/>
        <end position="197"/>
    </location>
</feature>
<proteinExistence type="predicted"/>
<dbReference type="InterPro" id="IPR024657">
    <property type="entry name" value="COMPASS_Set1_N-SET"/>
</dbReference>
<feature type="compositionally biased region" description="Low complexity" evidence="15">
    <location>
        <begin position="1822"/>
        <end position="1837"/>
    </location>
</feature>
<feature type="compositionally biased region" description="Basic residues" evidence="15">
    <location>
        <begin position="770"/>
        <end position="788"/>
    </location>
</feature>
<dbReference type="PROSITE" id="PS50280">
    <property type="entry name" value="SET"/>
    <property type="match status" value="1"/>
</dbReference>
<dbReference type="InterPro" id="IPR037841">
    <property type="entry name" value="SET_SETD1A/B"/>
</dbReference>
<feature type="region of interest" description="Disordered" evidence="15">
    <location>
        <begin position="262"/>
        <end position="294"/>
    </location>
</feature>
<keyword evidence="5" id="KW-0949">S-adenosyl-L-methionine</keyword>
<evidence type="ECO:0000256" key="10">
    <source>
        <dbReference type="ARBA" id="ARBA00023242"/>
    </source>
</evidence>
<evidence type="ECO:0000256" key="3">
    <source>
        <dbReference type="ARBA" id="ARBA00022603"/>
    </source>
</evidence>
<evidence type="ECO:0000259" key="18">
    <source>
        <dbReference type="PROSITE" id="PS50868"/>
    </source>
</evidence>
<dbReference type="Pfam" id="PF11764">
    <property type="entry name" value="N-SET"/>
    <property type="match status" value="1"/>
</dbReference>
<comment type="catalytic activity">
    <reaction evidence="11">
        <text>L-lysyl(4)-[histone H3] + 3 S-adenosyl-L-methionine = N(6),N(6),N(6)-trimethyl-L-lysyl(4)-[histone H3] + 3 S-adenosyl-L-homocysteine + 3 H(+)</text>
        <dbReference type="Rhea" id="RHEA:60260"/>
        <dbReference type="Rhea" id="RHEA-COMP:15537"/>
        <dbReference type="Rhea" id="RHEA-COMP:15547"/>
        <dbReference type="ChEBI" id="CHEBI:15378"/>
        <dbReference type="ChEBI" id="CHEBI:29969"/>
        <dbReference type="ChEBI" id="CHEBI:57856"/>
        <dbReference type="ChEBI" id="CHEBI:59789"/>
        <dbReference type="ChEBI" id="CHEBI:61961"/>
        <dbReference type="EC" id="2.1.1.354"/>
    </reaction>
</comment>
<feature type="compositionally biased region" description="Basic and acidic residues" evidence="15">
    <location>
        <begin position="459"/>
        <end position="474"/>
    </location>
</feature>
<dbReference type="SMART" id="SM00508">
    <property type="entry name" value="PostSET"/>
    <property type="match status" value="1"/>
</dbReference>
<dbReference type="Pfam" id="PF00856">
    <property type="entry name" value="SET"/>
    <property type="match status" value="1"/>
</dbReference>
<evidence type="ECO:0000256" key="8">
    <source>
        <dbReference type="ARBA" id="ARBA00023015"/>
    </source>
</evidence>
<keyword evidence="3" id="KW-0489">Methyltransferase</keyword>
<dbReference type="EMBL" id="CAWYQH010000035">
    <property type="protein sequence ID" value="CAK8676672.1"/>
    <property type="molecule type" value="Genomic_DNA"/>
</dbReference>
<gene>
    <name evidence="19" type="ORF">CVLEPA_LOCUS6122</name>
</gene>
<evidence type="ECO:0000256" key="6">
    <source>
        <dbReference type="ARBA" id="ARBA00022853"/>
    </source>
</evidence>
<evidence type="ECO:0000256" key="9">
    <source>
        <dbReference type="ARBA" id="ARBA00023163"/>
    </source>
</evidence>
<dbReference type="SMART" id="SM00317">
    <property type="entry name" value="SET"/>
    <property type="match status" value="1"/>
</dbReference>
<evidence type="ECO:0000256" key="4">
    <source>
        <dbReference type="ARBA" id="ARBA00022679"/>
    </source>
</evidence>
<keyword evidence="6" id="KW-0156">Chromatin regulator</keyword>
<feature type="compositionally biased region" description="Basic and acidic residues" evidence="15">
    <location>
        <begin position="1135"/>
        <end position="1145"/>
    </location>
</feature>